<dbReference type="Gene3D" id="1.10.3300.10">
    <property type="entry name" value="Jann2411-like domain"/>
    <property type="match status" value="1"/>
</dbReference>
<dbReference type="RefSeq" id="WP_063216445.1">
    <property type="nucleotide sequence ID" value="NZ_CP015220.1"/>
</dbReference>
<evidence type="ECO:0000259" key="1">
    <source>
        <dbReference type="Pfam" id="PF11706"/>
    </source>
</evidence>
<dbReference type="OrthoDB" id="3211108at2"/>
<dbReference type="PANTHER" id="PTHR35525">
    <property type="entry name" value="BLL6575 PROTEIN"/>
    <property type="match status" value="1"/>
</dbReference>
<reference evidence="3" key="2">
    <citation type="submission" date="2016-04" db="EMBL/GenBank/DDBJ databases">
        <title>Complete Genome and Plasmid Sequences for Rhodococcus fascians D188 and Draft Sequences for Rhodococcus spp. Isolates PBTS 1 and PBTS 2.</title>
        <authorList>
            <person name="Stamer R."/>
            <person name="Vereecke D."/>
            <person name="Zhang Y."/>
            <person name="Schilkey F."/>
            <person name="Devitt N."/>
            <person name="Randall J."/>
        </authorList>
    </citation>
    <scope>NUCLEOTIDE SEQUENCE [LARGE SCALE GENOMIC DNA]</scope>
    <source>
        <strain evidence="3">PBTS2</strain>
    </source>
</reference>
<dbReference type="EMBL" id="CP015220">
    <property type="protein sequence ID" value="AMY23312.1"/>
    <property type="molecule type" value="Genomic_DNA"/>
</dbReference>
<dbReference type="Proteomes" id="UP000076038">
    <property type="component" value="Chromosome"/>
</dbReference>
<dbReference type="PANTHER" id="PTHR35525:SF3">
    <property type="entry name" value="BLL6575 PROTEIN"/>
    <property type="match status" value="1"/>
</dbReference>
<dbReference type="InterPro" id="IPR021005">
    <property type="entry name" value="Znf_CGNR"/>
</dbReference>
<reference evidence="2 3" key="1">
    <citation type="journal article" date="2016" name="Genome Announc.">
        <title>Complete Genome and Plasmid Sequences for Rhodococcus fascians D188 and Draft Sequences for Rhodococcus Isolates PBTS 1 and PBTS 2.</title>
        <authorList>
            <person name="Stamler R.A."/>
            <person name="Vereecke D."/>
            <person name="Zhang Y."/>
            <person name="Schilkey F."/>
            <person name="Devitt N."/>
            <person name="Randall J.J."/>
        </authorList>
    </citation>
    <scope>NUCLEOTIDE SEQUENCE [LARGE SCALE GENOMIC DNA]</scope>
    <source>
        <strain evidence="2 3">PBTS2</strain>
    </source>
</reference>
<dbReference type="KEGG" id="rhs:A3Q41_02010"/>
<dbReference type="AlphaFoldDB" id="A0A143QLF4"/>
<dbReference type="PATRIC" id="fig|1653479.3.peg.2032"/>
<evidence type="ECO:0000313" key="3">
    <source>
        <dbReference type="Proteomes" id="UP000076038"/>
    </source>
</evidence>
<feature type="domain" description="Zinc finger CGNR" evidence="1">
    <location>
        <begin position="140"/>
        <end position="179"/>
    </location>
</feature>
<protein>
    <recommendedName>
        <fullName evidence="1">Zinc finger CGNR domain-containing protein</fullName>
    </recommendedName>
</protein>
<organism evidence="2 3">
    <name type="scientific">Rhodococcoides fascians</name>
    <name type="common">Rhodococcus fascians</name>
    <dbReference type="NCBI Taxonomy" id="1828"/>
    <lineage>
        <taxon>Bacteria</taxon>
        <taxon>Bacillati</taxon>
        <taxon>Actinomycetota</taxon>
        <taxon>Actinomycetes</taxon>
        <taxon>Mycobacteriales</taxon>
        <taxon>Nocardiaceae</taxon>
        <taxon>Rhodococcoides</taxon>
    </lineage>
</organism>
<name>A0A143QLF4_RHOFA</name>
<dbReference type="InterPro" id="IPR023286">
    <property type="entry name" value="ABATE_dom_sf"/>
</dbReference>
<proteinExistence type="predicted"/>
<gene>
    <name evidence="2" type="ORF">A3Q41_02010</name>
</gene>
<sequence length="184" mass="20092">MDWNWLGDHFALDVVNTVQLQRGTYVELIASAADLQEWAGLQGARVPETIPADADVDRFRLTRDHMLTLLRAVASDMEVPGDSVDHIDDIARRHPVTRRLDLGGGGGVGHVVGTSDPVDAIRARAASAVIDLLNGPDRARLSLCDAPRCGQLFLQDRPNQQWCCSACGNRARAARHHAKEKRGS</sequence>
<evidence type="ECO:0000313" key="2">
    <source>
        <dbReference type="EMBL" id="AMY23312.1"/>
    </source>
</evidence>
<keyword evidence="3" id="KW-1185">Reference proteome</keyword>
<dbReference type="Pfam" id="PF11706">
    <property type="entry name" value="zf-CGNR"/>
    <property type="match status" value="1"/>
</dbReference>
<dbReference type="Pfam" id="PF07336">
    <property type="entry name" value="ABATE"/>
    <property type="match status" value="1"/>
</dbReference>
<dbReference type="SUPFAM" id="SSF160904">
    <property type="entry name" value="Jann2411-like"/>
    <property type="match status" value="1"/>
</dbReference>
<dbReference type="InterPro" id="IPR010852">
    <property type="entry name" value="ABATE"/>
</dbReference>
<accession>A0A143QLF4</accession>